<dbReference type="SUPFAM" id="SSF161098">
    <property type="entry name" value="MetI-like"/>
    <property type="match status" value="1"/>
</dbReference>
<dbReference type="InterPro" id="IPR000515">
    <property type="entry name" value="MetI-like"/>
</dbReference>
<dbReference type="RefSeq" id="WP_092066979.1">
    <property type="nucleotide sequence ID" value="NZ_FOJU01000009.1"/>
</dbReference>
<feature type="transmembrane region" description="Helical" evidence="7">
    <location>
        <begin position="148"/>
        <end position="168"/>
    </location>
</feature>
<dbReference type="OrthoDB" id="9766870at2"/>
<proteinExistence type="inferred from homology"/>
<dbReference type="Pfam" id="PF12911">
    <property type="entry name" value="OppC_N"/>
    <property type="match status" value="1"/>
</dbReference>
<evidence type="ECO:0000256" key="6">
    <source>
        <dbReference type="ARBA" id="ARBA00023136"/>
    </source>
</evidence>
<evidence type="ECO:0000256" key="3">
    <source>
        <dbReference type="ARBA" id="ARBA00022475"/>
    </source>
</evidence>
<reference evidence="9 10" key="1">
    <citation type="submission" date="2016-10" db="EMBL/GenBank/DDBJ databases">
        <authorList>
            <person name="de Groot N.N."/>
        </authorList>
    </citation>
    <scope>NUCLEOTIDE SEQUENCE [LARGE SCALE GENOMIC DNA]</scope>
    <source>
        <strain evidence="9 10">DSM 29316</strain>
    </source>
</reference>
<feature type="transmembrane region" description="Helical" evidence="7">
    <location>
        <begin position="283"/>
        <end position="306"/>
    </location>
</feature>
<feature type="transmembrane region" description="Helical" evidence="7">
    <location>
        <begin position="108"/>
        <end position="136"/>
    </location>
</feature>
<evidence type="ECO:0000256" key="1">
    <source>
        <dbReference type="ARBA" id="ARBA00004651"/>
    </source>
</evidence>
<dbReference type="GO" id="GO:0055085">
    <property type="term" value="P:transmembrane transport"/>
    <property type="evidence" value="ECO:0007669"/>
    <property type="project" value="InterPro"/>
</dbReference>
<dbReference type="GO" id="GO:0005886">
    <property type="term" value="C:plasma membrane"/>
    <property type="evidence" value="ECO:0007669"/>
    <property type="project" value="UniProtKB-SubCell"/>
</dbReference>
<keyword evidence="3" id="KW-1003">Cell membrane</keyword>
<evidence type="ECO:0000256" key="2">
    <source>
        <dbReference type="ARBA" id="ARBA00022448"/>
    </source>
</evidence>
<sequence>MTDQTAENPVIAIRRPSRLREFWASNIAYSFRRNPVAIVSMAIFLLITGVAFCAPLIAPFDPYDPAQIDILNSEYPPFWVYGALPEFSLGTDDQGRDLLSTILYGTRLSIIIGVCAVAVQAFLGISIGLISGYVGGRTDSVLMRLADIQLSFSTLMVAIIFLALTQALFGSEIFSRYAVVFLIAVIGVAEWPQYARTVRATVLAEKKKEYVDSARVLGFGPGRIMLRHILPNSLSPIFVISTVQVANAIISEASLSFLGLGMPPSQPSLGSLISSGFDYILSGSWWITVIPGAVLVTLVLVINLLGDWTRDVLNPKLYKG</sequence>
<organism evidence="9 10">
    <name type="scientific">Poseidonocella pacifica</name>
    <dbReference type="NCBI Taxonomy" id="871651"/>
    <lineage>
        <taxon>Bacteria</taxon>
        <taxon>Pseudomonadati</taxon>
        <taxon>Pseudomonadota</taxon>
        <taxon>Alphaproteobacteria</taxon>
        <taxon>Rhodobacterales</taxon>
        <taxon>Roseobacteraceae</taxon>
        <taxon>Poseidonocella</taxon>
    </lineage>
</organism>
<dbReference type="PROSITE" id="PS50928">
    <property type="entry name" value="ABC_TM1"/>
    <property type="match status" value="1"/>
</dbReference>
<keyword evidence="5 7" id="KW-1133">Transmembrane helix</keyword>
<dbReference type="Proteomes" id="UP000198796">
    <property type="component" value="Unassembled WGS sequence"/>
</dbReference>
<keyword evidence="10" id="KW-1185">Reference proteome</keyword>
<feature type="transmembrane region" description="Helical" evidence="7">
    <location>
        <begin position="237"/>
        <end position="263"/>
    </location>
</feature>
<evidence type="ECO:0000259" key="8">
    <source>
        <dbReference type="PROSITE" id="PS50928"/>
    </source>
</evidence>
<protein>
    <submittedName>
        <fullName evidence="9">Peptide/nickel transport system permease protein</fullName>
    </submittedName>
</protein>
<evidence type="ECO:0000256" key="7">
    <source>
        <dbReference type="RuleBase" id="RU363032"/>
    </source>
</evidence>
<feature type="domain" description="ABC transmembrane type-1" evidence="8">
    <location>
        <begin position="106"/>
        <end position="306"/>
    </location>
</feature>
<dbReference type="Pfam" id="PF00528">
    <property type="entry name" value="BPD_transp_1"/>
    <property type="match status" value="1"/>
</dbReference>
<accession>A0A1I0Z1Q4</accession>
<evidence type="ECO:0000256" key="5">
    <source>
        <dbReference type="ARBA" id="ARBA00022989"/>
    </source>
</evidence>
<dbReference type="InterPro" id="IPR035906">
    <property type="entry name" value="MetI-like_sf"/>
</dbReference>
<dbReference type="PANTHER" id="PTHR43386:SF26">
    <property type="entry name" value="ABC TRANSPORTER PERMEASE PROTEIN"/>
    <property type="match status" value="1"/>
</dbReference>
<dbReference type="PANTHER" id="PTHR43386">
    <property type="entry name" value="OLIGOPEPTIDE TRANSPORT SYSTEM PERMEASE PROTEIN APPC"/>
    <property type="match status" value="1"/>
</dbReference>
<comment type="subcellular location">
    <subcellularLocation>
        <location evidence="1 7">Cell membrane</location>
        <topology evidence="1 7">Multi-pass membrane protein</topology>
    </subcellularLocation>
</comment>
<keyword evidence="2 7" id="KW-0813">Transport</keyword>
<evidence type="ECO:0000256" key="4">
    <source>
        <dbReference type="ARBA" id="ARBA00022692"/>
    </source>
</evidence>
<comment type="similarity">
    <text evidence="7">Belongs to the binding-protein-dependent transport system permease family.</text>
</comment>
<evidence type="ECO:0000313" key="10">
    <source>
        <dbReference type="Proteomes" id="UP000198796"/>
    </source>
</evidence>
<dbReference type="Gene3D" id="1.10.3720.10">
    <property type="entry name" value="MetI-like"/>
    <property type="match status" value="1"/>
</dbReference>
<keyword evidence="6 7" id="KW-0472">Membrane</keyword>
<evidence type="ECO:0000313" key="9">
    <source>
        <dbReference type="EMBL" id="SFB18203.1"/>
    </source>
</evidence>
<feature type="transmembrane region" description="Helical" evidence="7">
    <location>
        <begin position="174"/>
        <end position="191"/>
    </location>
</feature>
<dbReference type="InterPro" id="IPR025966">
    <property type="entry name" value="OppC_N"/>
</dbReference>
<dbReference type="EMBL" id="FOJU01000009">
    <property type="protein sequence ID" value="SFB18203.1"/>
    <property type="molecule type" value="Genomic_DNA"/>
</dbReference>
<feature type="transmembrane region" description="Helical" evidence="7">
    <location>
        <begin position="36"/>
        <end position="58"/>
    </location>
</feature>
<keyword evidence="4 7" id="KW-0812">Transmembrane</keyword>
<name>A0A1I0Z1Q4_9RHOB</name>
<gene>
    <name evidence="9" type="ORF">SAMN05421688_3472</name>
</gene>
<dbReference type="CDD" id="cd06261">
    <property type="entry name" value="TM_PBP2"/>
    <property type="match status" value="1"/>
</dbReference>
<dbReference type="InterPro" id="IPR050366">
    <property type="entry name" value="BP-dependent_transpt_permease"/>
</dbReference>
<dbReference type="STRING" id="871651.SAMN05421688_3472"/>
<dbReference type="AlphaFoldDB" id="A0A1I0Z1Q4"/>